<dbReference type="EMBL" id="CP072800">
    <property type="protein sequence ID" value="QTR51637.1"/>
    <property type="molecule type" value="Genomic_DNA"/>
</dbReference>
<evidence type="ECO:0000313" key="2">
    <source>
        <dbReference type="Proteomes" id="UP000672027"/>
    </source>
</evidence>
<evidence type="ECO:0000313" key="1">
    <source>
        <dbReference type="EMBL" id="QTR51637.1"/>
    </source>
</evidence>
<proteinExistence type="predicted"/>
<accession>A0ABX7X8S4</accession>
<reference evidence="1 2" key="1">
    <citation type="submission" date="2021-04" db="EMBL/GenBank/DDBJ databases">
        <title>Genomics, taxonomy and metabolism of representatives of sulfur bacteria of the genus Thiothrix: Thiothrix fructosivorans QT, Thiothrix unzii A1T and three new species, Thiothrix subterranea sp. nov., Thiothrix litoralis sp. nov. and 'Candidatus Thiothrix anitrata' sp. nov.</title>
        <authorList>
            <person name="Ravin N.V."/>
            <person name="Smolyakov D."/>
            <person name="Rudenko T.S."/>
            <person name="Mardanov A.V."/>
            <person name="Beletsky A.V."/>
            <person name="Markov N.D."/>
            <person name="Fomenkov A.I."/>
            <person name="Roberts R.J."/>
            <person name="Karnachuk O.V."/>
            <person name="Novikov A."/>
            <person name="Grabovich M.Y."/>
        </authorList>
    </citation>
    <scope>NUCLEOTIDE SEQUENCE [LARGE SCALE GENOMIC DNA]</scope>
    <source>
        <strain evidence="1 2">A52</strain>
    </source>
</reference>
<organism evidence="1 2">
    <name type="scientific">Candidatus Thiothrix anitrata</name>
    <dbReference type="NCBI Taxonomy" id="2823902"/>
    <lineage>
        <taxon>Bacteria</taxon>
        <taxon>Pseudomonadati</taxon>
        <taxon>Pseudomonadota</taxon>
        <taxon>Gammaproteobacteria</taxon>
        <taxon>Thiotrichales</taxon>
        <taxon>Thiotrichaceae</taxon>
        <taxon>Thiothrix</taxon>
    </lineage>
</organism>
<name>A0ABX7X8S4_9GAMM</name>
<sequence>MHPSPLVGEGLGMGGFGVSGVGRYLVVSHTERGLNIRMISARLMTKSEKVIYEQG</sequence>
<keyword evidence="2" id="KW-1185">Reference proteome</keyword>
<protein>
    <submittedName>
        <fullName evidence="1">BrnT family toxin</fullName>
    </submittedName>
</protein>
<dbReference type="Proteomes" id="UP000672027">
    <property type="component" value="Chromosome"/>
</dbReference>
<gene>
    <name evidence="1" type="ORF">J8380_08895</name>
</gene>